<protein>
    <submittedName>
        <fullName evidence="1">Uncharacterized protein</fullName>
    </submittedName>
</protein>
<gene>
    <name evidence="1" type="ORF">PsYK624_139880</name>
</gene>
<name>A0A9P3LKZ7_9APHY</name>
<dbReference type="AlphaFoldDB" id="A0A9P3LKZ7"/>
<comment type="caution">
    <text evidence="1">The sequence shown here is derived from an EMBL/GenBank/DDBJ whole genome shotgun (WGS) entry which is preliminary data.</text>
</comment>
<reference evidence="1 2" key="1">
    <citation type="submission" date="2021-08" db="EMBL/GenBank/DDBJ databases">
        <title>Draft Genome Sequence of Phanerochaete sordida strain YK-624.</title>
        <authorList>
            <person name="Mori T."/>
            <person name="Dohra H."/>
            <person name="Suzuki T."/>
            <person name="Kawagishi H."/>
            <person name="Hirai H."/>
        </authorList>
    </citation>
    <scope>NUCLEOTIDE SEQUENCE [LARGE SCALE GENOMIC DNA]</scope>
    <source>
        <strain evidence="1 2">YK-624</strain>
    </source>
</reference>
<evidence type="ECO:0000313" key="2">
    <source>
        <dbReference type="Proteomes" id="UP000703269"/>
    </source>
</evidence>
<dbReference type="EMBL" id="BPQB01000076">
    <property type="protein sequence ID" value="GJE97767.1"/>
    <property type="molecule type" value="Genomic_DNA"/>
</dbReference>
<evidence type="ECO:0000313" key="1">
    <source>
        <dbReference type="EMBL" id="GJE97767.1"/>
    </source>
</evidence>
<sequence length="95" mass="10388">MFRTQQVAGFLIEKKRAPTRSCEAFACIANDATSLATPAVVERACGLRIIRRFGDPMGLGCTVRHACLVGHIRRYMPSAAPQPLCQRSGKLEEAI</sequence>
<proteinExistence type="predicted"/>
<dbReference type="Proteomes" id="UP000703269">
    <property type="component" value="Unassembled WGS sequence"/>
</dbReference>
<accession>A0A9P3LKZ7</accession>
<keyword evidence="2" id="KW-1185">Reference proteome</keyword>
<organism evidence="1 2">
    <name type="scientific">Phanerochaete sordida</name>
    <dbReference type="NCBI Taxonomy" id="48140"/>
    <lineage>
        <taxon>Eukaryota</taxon>
        <taxon>Fungi</taxon>
        <taxon>Dikarya</taxon>
        <taxon>Basidiomycota</taxon>
        <taxon>Agaricomycotina</taxon>
        <taxon>Agaricomycetes</taxon>
        <taxon>Polyporales</taxon>
        <taxon>Phanerochaetaceae</taxon>
        <taxon>Phanerochaete</taxon>
    </lineage>
</organism>